<evidence type="ECO:0000256" key="6">
    <source>
        <dbReference type="ARBA" id="ARBA00022989"/>
    </source>
</evidence>
<dbReference type="Proteomes" id="UP000613768">
    <property type="component" value="Unassembled WGS sequence"/>
</dbReference>
<dbReference type="PANTHER" id="PTHR30489:SF0">
    <property type="entry name" value="LIPOPROTEIN-RELEASING SYSTEM TRANSMEMBRANE PROTEIN LOLE"/>
    <property type="match status" value="1"/>
</dbReference>
<keyword evidence="7 8" id="KW-0472">Membrane</keyword>
<keyword evidence="3" id="KW-0813">Transport</keyword>
<keyword evidence="5 8" id="KW-0812">Transmembrane</keyword>
<evidence type="ECO:0000256" key="5">
    <source>
        <dbReference type="ARBA" id="ARBA00022692"/>
    </source>
</evidence>
<evidence type="ECO:0000256" key="1">
    <source>
        <dbReference type="ARBA" id="ARBA00004651"/>
    </source>
</evidence>
<dbReference type="InterPro" id="IPR003838">
    <property type="entry name" value="ABC3_permease_C"/>
</dbReference>
<gene>
    <name evidence="11" type="ORF">IFO71_05905</name>
</gene>
<evidence type="ECO:0000256" key="8">
    <source>
        <dbReference type="SAM" id="Phobius"/>
    </source>
</evidence>
<feature type="transmembrane region" description="Helical" evidence="8">
    <location>
        <begin position="21"/>
        <end position="48"/>
    </location>
</feature>
<evidence type="ECO:0000313" key="11">
    <source>
        <dbReference type="EMBL" id="MBD8525274.1"/>
    </source>
</evidence>
<comment type="subcellular location">
    <subcellularLocation>
        <location evidence="1">Cell membrane</location>
        <topology evidence="1">Multi-pass membrane protein</topology>
    </subcellularLocation>
</comment>
<comment type="caution">
    <text evidence="11">The sequence shown here is derived from an EMBL/GenBank/DDBJ whole genome shotgun (WGS) entry which is preliminary data.</text>
</comment>
<comment type="similarity">
    <text evidence="2">Belongs to the ABC-4 integral membrane protein family. LolC/E subfamily.</text>
</comment>
<dbReference type="InterPro" id="IPR025857">
    <property type="entry name" value="MacB_PCD"/>
</dbReference>
<reference evidence="11 12" key="1">
    <citation type="submission" date="2020-09" db="EMBL/GenBank/DDBJ databases">
        <title>Pseudoxanthomonas sp. CAU 1598 isolated from sand of Yaerae Beach.</title>
        <authorList>
            <person name="Kim W."/>
        </authorList>
    </citation>
    <scope>NUCLEOTIDE SEQUENCE [LARGE SCALE GENOMIC DNA]</scope>
    <source>
        <strain evidence="11 12">CAU 1598</strain>
    </source>
</reference>
<evidence type="ECO:0000313" key="12">
    <source>
        <dbReference type="Proteomes" id="UP000613768"/>
    </source>
</evidence>
<dbReference type="GO" id="GO:0044874">
    <property type="term" value="P:lipoprotein localization to outer membrane"/>
    <property type="evidence" value="ECO:0007669"/>
    <property type="project" value="TreeGrafter"/>
</dbReference>
<keyword evidence="12" id="KW-1185">Reference proteome</keyword>
<name>A0AAW3ZIC5_9GAMM</name>
<dbReference type="Pfam" id="PF02687">
    <property type="entry name" value="FtsX"/>
    <property type="match status" value="1"/>
</dbReference>
<evidence type="ECO:0000259" key="9">
    <source>
        <dbReference type="Pfam" id="PF02687"/>
    </source>
</evidence>
<accession>A0AAW3ZIC5</accession>
<dbReference type="GO" id="GO:0098797">
    <property type="term" value="C:plasma membrane protein complex"/>
    <property type="evidence" value="ECO:0007669"/>
    <property type="project" value="TreeGrafter"/>
</dbReference>
<evidence type="ECO:0000256" key="4">
    <source>
        <dbReference type="ARBA" id="ARBA00022475"/>
    </source>
</evidence>
<dbReference type="InterPro" id="IPR051447">
    <property type="entry name" value="Lipoprotein-release_system"/>
</dbReference>
<feature type="transmembrane region" description="Helical" evidence="8">
    <location>
        <begin position="383"/>
        <end position="401"/>
    </location>
</feature>
<feature type="domain" description="ABC3 transporter permease C-terminal" evidence="9">
    <location>
        <begin position="274"/>
        <end position="408"/>
    </location>
</feature>
<dbReference type="AlphaFoldDB" id="A0AAW3ZIC5"/>
<keyword evidence="4" id="KW-1003">Cell membrane</keyword>
<dbReference type="EMBL" id="JACYTR010000008">
    <property type="protein sequence ID" value="MBD8525274.1"/>
    <property type="molecule type" value="Genomic_DNA"/>
</dbReference>
<evidence type="ECO:0000259" key="10">
    <source>
        <dbReference type="Pfam" id="PF12704"/>
    </source>
</evidence>
<sequence length="415" mass="45189">MFHPLSLALGLRYTRAKRRNHFISFISAVSMVGIALGVAVLITVISVMNGFEQELRSRILGMVAHATVAGAGEPLQDWRRAVDLAEQDQRVSGAAPFVEREAMLQGLRTQGGLLRGILPDQEPKVSEVASKMKAGSLEELRAGEFNIVLGIELAAYLGVRLGDKVTVFVPEFRASPVGALPQMRRFTVVGVFEAGAQEYDFGLALIHMEDAQKLLRFGASVTGVRLKLHDMFQSWTVAQDLGAELGGYYQVRDWTREHANFFRAIKTEKLVMFVILSLIVAVAAFNLVSSLVMLVTDKQADIAILRTLGMTPRQVMAAFVVQGTAIGIVGVLSGLLGGILLTANLQTVVSFLEDTFGFEALPSDVYYITGGIPTLMRAADLQQIGLIAFVLCMLATIYPAWRASRVDPAAALRYE</sequence>
<evidence type="ECO:0000256" key="3">
    <source>
        <dbReference type="ARBA" id="ARBA00022448"/>
    </source>
</evidence>
<organism evidence="11 12">
    <name type="scientific">Pseudomarimonas arenosa</name>
    <dbReference type="NCBI Taxonomy" id="2774145"/>
    <lineage>
        <taxon>Bacteria</taxon>
        <taxon>Pseudomonadati</taxon>
        <taxon>Pseudomonadota</taxon>
        <taxon>Gammaproteobacteria</taxon>
        <taxon>Lysobacterales</taxon>
        <taxon>Lysobacteraceae</taxon>
        <taxon>Pseudomarimonas</taxon>
    </lineage>
</organism>
<feature type="domain" description="MacB-like periplasmic core" evidence="10">
    <location>
        <begin position="27"/>
        <end position="241"/>
    </location>
</feature>
<proteinExistence type="inferred from homology"/>
<keyword evidence="6 8" id="KW-1133">Transmembrane helix</keyword>
<protein>
    <submittedName>
        <fullName evidence="11">Lipoprotein-releasing ABC transporter permease subunit</fullName>
    </submittedName>
</protein>
<dbReference type="Pfam" id="PF12704">
    <property type="entry name" value="MacB_PCD"/>
    <property type="match status" value="1"/>
</dbReference>
<dbReference type="GO" id="GO:0042953">
    <property type="term" value="P:lipoprotein transport"/>
    <property type="evidence" value="ECO:0007669"/>
    <property type="project" value="InterPro"/>
</dbReference>
<feature type="transmembrane region" description="Helical" evidence="8">
    <location>
        <begin position="315"/>
        <end position="341"/>
    </location>
</feature>
<dbReference type="InterPro" id="IPR011925">
    <property type="entry name" value="LolCE_TM"/>
</dbReference>
<feature type="transmembrane region" description="Helical" evidence="8">
    <location>
        <begin position="270"/>
        <end position="295"/>
    </location>
</feature>
<evidence type="ECO:0000256" key="2">
    <source>
        <dbReference type="ARBA" id="ARBA00005236"/>
    </source>
</evidence>
<dbReference type="RefSeq" id="WP_192028624.1">
    <property type="nucleotide sequence ID" value="NZ_JACYTR010000008.1"/>
</dbReference>
<dbReference type="NCBIfam" id="TIGR02212">
    <property type="entry name" value="lolCE"/>
    <property type="match status" value="1"/>
</dbReference>
<keyword evidence="11" id="KW-0449">Lipoprotein</keyword>
<evidence type="ECO:0000256" key="7">
    <source>
        <dbReference type="ARBA" id="ARBA00023136"/>
    </source>
</evidence>
<dbReference type="PANTHER" id="PTHR30489">
    <property type="entry name" value="LIPOPROTEIN-RELEASING SYSTEM TRANSMEMBRANE PROTEIN LOLE"/>
    <property type="match status" value="1"/>
</dbReference>